<feature type="region of interest" description="Disordered" evidence="1">
    <location>
        <begin position="146"/>
        <end position="170"/>
    </location>
</feature>
<evidence type="ECO:0000313" key="3">
    <source>
        <dbReference type="EMBL" id="KIY68694.1"/>
    </source>
</evidence>
<dbReference type="OrthoDB" id="2891248at2759"/>
<keyword evidence="2" id="KW-1133">Transmembrane helix</keyword>
<evidence type="ECO:0000256" key="1">
    <source>
        <dbReference type="SAM" id="MobiDB-lite"/>
    </source>
</evidence>
<proteinExistence type="predicted"/>
<feature type="region of interest" description="Disordered" evidence="1">
    <location>
        <begin position="1"/>
        <end position="26"/>
    </location>
</feature>
<evidence type="ECO:0000313" key="4">
    <source>
        <dbReference type="Proteomes" id="UP000054007"/>
    </source>
</evidence>
<feature type="compositionally biased region" description="Polar residues" evidence="1">
    <location>
        <begin position="200"/>
        <end position="210"/>
    </location>
</feature>
<feature type="transmembrane region" description="Helical" evidence="2">
    <location>
        <begin position="36"/>
        <end position="56"/>
    </location>
</feature>
<protein>
    <recommendedName>
        <fullName evidence="5">Transmembrane protein</fullName>
    </recommendedName>
</protein>
<dbReference type="EMBL" id="KN880498">
    <property type="protein sequence ID" value="KIY68694.1"/>
    <property type="molecule type" value="Genomic_DNA"/>
</dbReference>
<keyword evidence="2" id="KW-0812">Transmembrane</keyword>
<sequence>MSSSSATTSATATASATAPPMPTDSGGSDISRTSNYFFGFLITFMGLLLLFLVCGWRSRRRLRQQQIIDLDALAGMPGFLSLGQPMQEWQKPTLWEPRLETTQGAEAVWAGIQPLSVSNTIETVPATAHQRPCRLPSRNLNAINGLSLPSWGPPAKKKQEEPPDTPPATKATTLQVAVIISMPHPPDDRLDAPIPEYQVGVSQRPWQHTG</sequence>
<dbReference type="AlphaFoldDB" id="A0A0D7BEZ9"/>
<evidence type="ECO:0008006" key="5">
    <source>
        <dbReference type="Google" id="ProtNLM"/>
    </source>
</evidence>
<name>A0A0D7BEZ9_9AGAR</name>
<feature type="compositionally biased region" description="Low complexity" evidence="1">
    <location>
        <begin position="1"/>
        <end position="18"/>
    </location>
</feature>
<gene>
    <name evidence="3" type="ORF">CYLTODRAFT_410231</name>
</gene>
<dbReference type="Proteomes" id="UP000054007">
    <property type="component" value="Unassembled WGS sequence"/>
</dbReference>
<evidence type="ECO:0000256" key="2">
    <source>
        <dbReference type="SAM" id="Phobius"/>
    </source>
</evidence>
<organism evidence="3 4">
    <name type="scientific">Cylindrobasidium torrendii FP15055 ss-10</name>
    <dbReference type="NCBI Taxonomy" id="1314674"/>
    <lineage>
        <taxon>Eukaryota</taxon>
        <taxon>Fungi</taxon>
        <taxon>Dikarya</taxon>
        <taxon>Basidiomycota</taxon>
        <taxon>Agaricomycotina</taxon>
        <taxon>Agaricomycetes</taxon>
        <taxon>Agaricomycetidae</taxon>
        <taxon>Agaricales</taxon>
        <taxon>Marasmiineae</taxon>
        <taxon>Physalacriaceae</taxon>
        <taxon>Cylindrobasidium</taxon>
    </lineage>
</organism>
<keyword evidence="4" id="KW-1185">Reference proteome</keyword>
<feature type="region of interest" description="Disordered" evidence="1">
    <location>
        <begin position="183"/>
        <end position="210"/>
    </location>
</feature>
<reference evidence="3 4" key="1">
    <citation type="journal article" date="2015" name="Fungal Genet. Biol.">
        <title>Evolution of novel wood decay mechanisms in Agaricales revealed by the genome sequences of Fistulina hepatica and Cylindrobasidium torrendii.</title>
        <authorList>
            <person name="Floudas D."/>
            <person name="Held B.W."/>
            <person name="Riley R."/>
            <person name="Nagy L.G."/>
            <person name="Koehler G."/>
            <person name="Ransdell A.S."/>
            <person name="Younus H."/>
            <person name="Chow J."/>
            <person name="Chiniquy J."/>
            <person name="Lipzen A."/>
            <person name="Tritt A."/>
            <person name="Sun H."/>
            <person name="Haridas S."/>
            <person name="LaButti K."/>
            <person name="Ohm R.A."/>
            <person name="Kues U."/>
            <person name="Blanchette R.A."/>
            <person name="Grigoriev I.V."/>
            <person name="Minto R.E."/>
            <person name="Hibbett D.S."/>
        </authorList>
    </citation>
    <scope>NUCLEOTIDE SEQUENCE [LARGE SCALE GENOMIC DNA]</scope>
    <source>
        <strain evidence="3 4">FP15055 ss-10</strain>
    </source>
</reference>
<keyword evidence="2" id="KW-0472">Membrane</keyword>
<accession>A0A0D7BEZ9</accession>